<evidence type="ECO:0000313" key="2">
    <source>
        <dbReference type="Proteomes" id="UP000184436"/>
    </source>
</evidence>
<accession>A0A1M4U6B5</accession>
<dbReference type="Proteomes" id="UP000184436">
    <property type="component" value="Unassembled WGS sequence"/>
</dbReference>
<dbReference type="EMBL" id="FQVD01000003">
    <property type="protein sequence ID" value="SHE52279.1"/>
    <property type="molecule type" value="Genomic_DNA"/>
</dbReference>
<dbReference type="RefSeq" id="WP_025073999.1">
    <property type="nucleotide sequence ID" value="NZ_FQVD01000003.1"/>
</dbReference>
<gene>
    <name evidence="1" type="ORF">SAMN05444349_10337</name>
</gene>
<organism evidence="1 2">
    <name type="scientific">Bacteroides faecichinchillae</name>
    <dbReference type="NCBI Taxonomy" id="871325"/>
    <lineage>
        <taxon>Bacteria</taxon>
        <taxon>Pseudomonadati</taxon>
        <taxon>Bacteroidota</taxon>
        <taxon>Bacteroidia</taxon>
        <taxon>Bacteroidales</taxon>
        <taxon>Bacteroidaceae</taxon>
        <taxon>Bacteroides</taxon>
    </lineage>
</organism>
<protein>
    <submittedName>
        <fullName evidence="1">Uncharacterized protein</fullName>
    </submittedName>
</protein>
<name>A0A1M4U6B5_9BACE</name>
<proteinExistence type="predicted"/>
<dbReference type="AlphaFoldDB" id="A0A1M4U6B5"/>
<reference evidence="1 2" key="1">
    <citation type="submission" date="2016-11" db="EMBL/GenBank/DDBJ databases">
        <authorList>
            <person name="Jaros S."/>
            <person name="Januszkiewicz K."/>
            <person name="Wedrychowicz H."/>
        </authorList>
    </citation>
    <scope>NUCLEOTIDE SEQUENCE [LARGE SCALE GENOMIC DNA]</scope>
    <source>
        <strain evidence="1 2">DSM 26883</strain>
    </source>
</reference>
<keyword evidence="2" id="KW-1185">Reference proteome</keyword>
<sequence length="74" mass="8921">MSVCLLFKKTFSTYEKQSWNPQYKIDEKADNKYIAYLGEHFDPWTCINNDSYNVNNERKDKAQYIDISFSLDFF</sequence>
<evidence type="ECO:0000313" key="1">
    <source>
        <dbReference type="EMBL" id="SHE52279.1"/>
    </source>
</evidence>